<accession>A0A1C4EAM8</accession>
<name>A0A1C4EAM8_9ENTR</name>
<proteinExistence type="predicted"/>
<dbReference type="PROSITE" id="PS51257">
    <property type="entry name" value="PROKAR_LIPOPROTEIN"/>
    <property type="match status" value="1"/>
</dbReference>
<evidence type="ECO:0000256" key="1">
    <source>
        <dbReference type="SAM" id="SignalP"/>
    </source>
</evidence>
<evidence type="ECO:0000313" key="2">
    <source>
        <dbReference type="EMBL" id="SCC40512.1"/>
    </source>
</evidence>
<evidence type="ECO:0000313" key="3">
    <source>
        <dbReference type="Proteomes" id="UP000198975"/>
    </source>
</evidence>
<reference evidence="3" key="1">
    <citation type="submission" date="2016-08" db="EMBL/GenBank/DDBJ databases">
        <authorList>
            <person name="Varghese N."/>
            <person name="Submissions Spin"/>
        </authorList>
    </citation>
    <scope>NUCLEOTIDE SEQUENCE [LARGE SCALE GENOMIC DNA]</scope>
    <source>
        <strain evidence="3">REICA_082</strain>
    </source>
</reference>
<dbReference type="OrthoDB" id="6420088at2"/>
<feature type="signal peptide" evidence="1">
    <location>
        <begin position="1"/>
        <end position="22"/>
    </location>
</feature>
<dbReference type="AlphaFoldDB" id="A0A1C4EAM8"/>
<protein>
    <recommendedName>
        <fullName evidence="4">Lipoprotein</fullName>
    </recommendedName>
</protein>
<keyword evidence="1" id="KW-0732">Signal</keyword>
<dbReference type="Proteomes" id="UP000198975">
    <property type="component" value="Unassembled WGS sequence"/>
</dbReference>
<dbReference type="EMBL" id="FMAY01000020">
    <property type="protein sequence ID" value="SCC40512.1"/>
    <property type="molecule type" value="Genomic_DNA"/>
</dbReference>
<dbReference type="RefSeq" id="WP_061492438.1">
    <property type="nucleotide sequence ID" value="NZ_CP115659.1"/>
</dbReference>
<feature type="chain" id="PRO_5008691040" description="Lipoprotein" evidence="1">
    <location>
        <begin position="23"/>
        <end position="198"/>
    </location>
</feature>
<evidence type="ECO:0008006" key="4">
    <source>
        <dbReference type="Google" id="ProtNLM"/>
    </source>
</evidence>
<sequence length="198" mass="22547">MKAMVALAAVLLLSGCSTYEMVKEYNQSIKDYTGPNRVGVAFDLNNTEARIYPETDRCINLYSNKNGFIGSGSFMGDHKRIGVPYVADMTQNRDEYWVSAEKFISVRIIYAGRDGSGGILTNQARVNERYVTFKPEPGAYYYVNVERPEYSRLAERYLKVYKVVVHESGRTELQPVREWGIHNCPGQKPWYMINGATI</sequence>
<keyword evidence="3" id="KW-1185">Reference proteome</keyword>
<organism evidence="2 3">
    <name type="scientific">Kosakonia oryzendophytica</name>
    <dbReference type="NCBI Taxonomy" id="1005665"/>
    <lineage>
        <taxon>Bacteria</taxon>
        <taxon>Pseudomonadati</taxon>
        <taxon>Pseudomonadota</taxon>
        <taxon>Gammaproteobacteria</taxon>
        <taxon>Enterobacterales</taxon>
        <taxon>Enterobacteriaceae</taxon>
        <taxon>Kosakonia</taxon>
    </lineage>
</organism>
<gene>
    <name evidence="2" type="ORF">GA0061071_12027</name>
</gene>